<dbReference type="InterPro" id="IPR016024">
    <property type="entry name" value="ARM-type_fold"/>
</dbReference>
<dbReference type="InterPro" id="IPR001245">
    <property type="entry name" value="Ser-Thr/Tyr_kinase_cat_dom"/>
</dbReference>
<evidence type="ECO:0000256" key="5">
    <source>
        <dbReference type="SAM" id="MobiDB-lite"/>
    </source>
</evidence>
<dbReference type="PROSITE" id="PS50011">
    <property type="entry name" value="PROTEIN_KINASE_DOM"/>
    <property type="match status" value="1"/>
</dbReference>
<keyword evidence="2 4" id="KW-0547">Nucleotide-binding</keyword>
<dbReference type="SUPFAM" id="SSF56112">
    <property type="entry name" value="Protein kinase-like (PK-like)"/>
    <property type="match status" value="1"/>
</dbReference>
<dbReference type="InterPro" id="IPR017441">
    <property type="entry name" value="Protein_kinase_ATP_BS"/>
</dbReference>
<feature type="compositionally biased region" description="Polar residues" evidence="5">
    <location>
        <begin position="523"/>
        <end position="532"/>
    </location>
</feature>
<dbReference type="RefSeq" id="XP_068354448.1">
    <property type="nucleotide sequence ID" value="XM_068508167.1"/>
</dbReference>
<evidence type="ECO:0000259" key="6">
    <source>
        <dbReference type="PROSITE" id="PS50011"/>
    </source>
</evidence>
<reference evidence="7" key="1">
    <citation type="submission" date="2016-10" db="EMBL/GenBank/DDBJ databases">
        <authorList>
            <person name="Benchimol M."/>
            <person name="Almeida L.G."/>
            <person name="Vasconcelos A.T."/>
            <person name="Perreira-Neves A."/>
            <person name="Rosa I.A."/>
            <person name="Tasca T."/>
            <person name="Bogo M.R."/>
            <person name="de Souza W."/>
        </authorList>
    </citation>
    <scope>NUCLEOTIDE SEQUENCE [LARGE SCALE GENOMIC DNA]</scope>
    <source>
        <strain evidence="7">K</strain>
    </source>
</reference>
<dbReference type="Gene3D" id="3.30.200.20">
    <property type="entry name" value="Phosphorylase Kinase, domain 1"/>
    <property type="match status" value="1"/>
</dbReference>
<evidence type="ECO:0000256" key="2">
    <source>
        <dbReference type="ARBA" id="ARBA00022741"/>
    </source>
</evidence>
<feature type="domain" description="Protein kinase" evidence="6">
    <location>
        <begin position="201"/>
        <end position="457"/>
    </location>
</feature>
<dbReference type="PROSITE" id="PS00108">
    <property type="entry name" value="PROTEIN_KINASE_ST"/>
    <property type="match status" value="1"/>
</dbReference>
<dbReference type="GeneID" id="94842871"/>
<dbReference type="SUPFAM" id="SSF48371">
    <property type="entry name" value="ARM repeat"/>
    <property type="match status" value="1"/>
</dbReference>
<dbReference type="EMBL" id="MLAK01000916">
    <property type="protein sequence ID" value="OHT01312.1"/>
    <property type="molecule type" value="Genomic_DNA"/>
</dbReference>
<dbReference type="Gene3D" id="1.10.510.10">
    <property type="entry name" value="Transferase(Phosphotransferase) domain 1"/>
    <property type="match status" value="1"/>
</dbReference>
<keyword evidence="3 4" id="KW-0067">ATP-binding</keyword>
<keyword evidence="8" id="KW-1185">Reference proteome</keyword>
<dbReference type="GO" id="GO:0004674">
    <property type="term" value="F:protein serine/threonine kinase activity"/>
    <property type="evidence" value="ECO:0007669"/>
    <property type="project" value="UniProtKB-KW"/>
</dbReference>
<dbReference type="PROSITE" id="PS00107">
    <property type="entry name" value="PROTEIN_KINASE_ATP"/>
    <property type="match status" value="1"/>
</dbReference>
<evidence type="ECO:0000313" key="7">
    <source>
        <dbReference type="EMBL" id="OHT01312.1"/>
    </source>
</evidence>
<dbReference type="OrthoDB" id="122279at2759"/>
<name>A0A1J4JSB7_9EUKA</name>
<feature type="region of interest" description="Disordered" evidence="5">
    <location>
        <begin position="483"/>
        <end position="532"/>
    </location>
</feature>
<comment type="caution">
    <text evidence="7">The sequence shown here is derived from an EMBL/GenBank/DDBJ whole genome shotgun (WGS) entry which is preliminary data.</text>
</comment>
<dbReference type="InterPro" id="IPR000719">
    <property type="entry name" value="Prot_kinase_dom"/>
</dbReference>
<dbReference type="Pfam" id="PF07714">
    <property type="entry name" value="PK_Tyr_Ser-Thr"/>
    <property type="match status" value="1"/>
</dbReference>
<dbReference type="PANTHER" id="PTHR44329:SF298">
    <property type="entry name" value="MIXED LINEAGE KINASE DOMAIN-LIKE PROTEIN"/>
    <property type="match status" value="1"/>
</dbReference>
<dbReference type="SMART" id="SM00220">
    <property type="entry name" value="S_TKc"/>
    <property type="match status" value="1"/>
</dbReference>
<proteinExistence type="predicted"/>
<dbReference type="InterPro" id="IPR008271">
    <property type="entry name" value="Ser/Thr_kinase_AS"/>
</dbReference>
<keyword evidence="7" id="KW-0418">Kinase</keyword>
<organism evidence="7 8">
    <name type="scientific">Tritrichomonas foetus</name>
    <dbReference type="NCBI Taxonomy" id="1144522"/>
    <lineage>
        <taxon>Eukaryota</taxon>
        <taxon>Metamonada</taxon>
        <taxon>Parabasalia</taxon>
        <taxon>Tritrichomonadida</taxon>
        <taxon>Tritrichomonadidae</taxon>
        <taxon>Tritrichomonas</taxon>
    </lineage>
</organism>
<keyword evidence="7" id="KW-0808">Transferase</keyword>
<keyword evidence="1" id="KW-0723">Serine/threonine-protein kinase</keyword>
<feature type="binding site" evidence="4">
    <location>
        <position position="228"/>
    </location>
    <ligand>
        <name>ATP</name>
        <dbReference type="ChEBI" id="CHEBI:30616"/>
    </ligand>
</feature>
<gene>
    <name evidence="7" type="ORF">TRFO_31849</name>
</gene>
<evidence type="ECO:0000256" key="4">
    <source>
        <dbReference type="PROSITE-ProRule" id="PRU10141"/>
    </source>
</evidence>
<dbReference type="Proteomes" id="UP000179807">
    <property type="component" value="Unassembled WGS sequence"/>
</dbReference>
<evidence type="ECO:0000313" key="8">
    <source>
        <dbReference type="Proteomes" id="UP000179807"/>
    </source>
</evidence>
<dbReference type="GO" id="GO:0005524">
    <property type="term" value="F:ATP binding"/>
    <property type="evidence" value="ECO:0007669"/>
    <property type="project" value="UniProtKB-UniRule"/>
</dbReference>
<evidence type="ECO:0000256" key="1">
    <source>
        <dbReference type="ARBA" id="ARBA00022527"/>
    </source>
</evidence>
<dbReference type="InterPro" id="IPR011009">
    <property type="entry name" value="Kinase-like_dom_sf"/>
</dbReference>
<dbReference type="InterPro" id="IPR051681">
    <property type="entry name" value="Ser/Thr_Kinases-Pseudokinases"/>
</dbReference>
<accession>A0A1J4JSB7</accession>
<dbReference type="AlphaFoldDB" id="A0A1J4JSB7"/>
<evidence type="ECO:0000256" key="3">
    <source>
        <dbReference type="ARBA" id="ARBA00022840"/>
    </source>
</evidence>
<sequence length="1046" mass="117520">MNNLDFFLQKISEKVKGILKRQTTPYIHCSKINDVLMILNAIPLELSNNSTPSAFTNVQNNAFTSVISILDQFQELFQSCSRENCVNFLLSTQLSIVKNEISTLRDAAVSAFKQLEQKKISEIFRISDENLNSQDEVDMKRIAQMLVQLSSKNREDLAKQISQRFESLKRIGVDISPDTQYDITIPDLPKNLNLVLKHEDFEVGKQIGKGQSGVVSIGTLKGETVAIKTLFRRSLSQPELESYRREIFVLSTLNFPTLLKFYGYTDEPPFCIITDYMPNGSVFDFLRKTPEKLTPTQRTLVALDVARGLEYLHSRGIIHRDLKSLNVLLDSNLRGKIIDFGMVRTRQNAPMTGMIGTPHWMAPEVLMSVPSYDERVDVYSFAIFLWELLTGEMPYNKMQQVDIAIGICHGTLRPTIPDDTPPVLARLIESCWSQKPENRPQMSKIVIELSQNSQCHFPGTDESLFMREAGIIVGKHRSTLSQVVLHHRPKRTAADRNSLKSSSKKSRNNHKNHDIADLEPLNDASSNNTPLHLSTDASNSDLTTFMMIDLISQIEASSGSARHNLLKTLCGSVHDKLTSDEIARANGCHFIAESLNSNNKLLKETALKNLLTCTSALIFDVEVLKALLQYSDDEDQELRCKAPSVLIVASNLQLDFLVSAPSFLLQLLHFLKKPLLPQPAGSLLQLAKKLLGMFQTLPEGVIHIFIWAKKNLPIEVQKVNTKCITLALKFQSARNEVASVDLWNDILSVNSESSEQAFTNITDAFIEGEMSSLSDGYFTTVIMSLPYKSILSVLPKMLKNKRFVNYVLRCLPLKIKTKKASKVDEVIIKYVGYDCLKTLSELSEFYKVASSLISRGKIETICEAIKVSPINKEILLESDLCQKLCEAFLASVNIIKLLPLMGAIFQITRQNIVAPFTQILSKLYSILFSEEDILRKPAFLCIASIALSAHNLSQNLSQIDFNRLLSAAAFYVNSDTSILREYSALSLVTFISKNDIDFLKIVKIFIVNFKIPDDNTRNAAKAILSVAENRSIDNELQQKIVSICIR</sequence>
<dbReference type="PANTHER" id="PTHR44329">
    <property type="entry name" value="SERINE/THREONINE-PROTEIN KINASE TNNI3K-RELATED"/>
    <property type="match status" value="1"/>
</dbReference>
<dbReference type="VEuPathDB" id="TrichDB:TRFO_31849"/>
<protein>
    <submittedName>
        <fullName evidence="7">TKL family protein kinase</fullName>
    </submittedName>
</protein>
<dbReference type="PRINTS" id="PR00109">
    <property type="entry name" value="TYRKINASE"/>
</dbReference>
<dbReference type="CDD" id="cd13999">
    <property type="entry name" value="STKc_MAP3K-like"/>
    <property type="match status" value="1"/>
</dbReference>